<dbReference type="STRING" id="472175.EL18_02065"/>
<dbReference type="AlphaFoldDB" id="A0A084UDI7"/>
<reference evidence="2 3" key="1">
    <citation type="submission" date="2014-05" db="EMBL/GenBank/DDBJ databases">
        <title>Draft Genome Sequence of Nitratireductor basaltis Strain UMTGB225, A Marine Bacterium Isolated from Green Barrel Tunicate.</title>
        <authorList>
            <person name="Gan H.Y."/>
        </authorList>
    </citation>
    <scope>NUCLEOTIDE SEQUENCE [LARGE SCALE GENOMIC DNA]</scope>
    <source>
        <strain evidence="2 3">UMTGB225</strain>
    </source>
</reference>
<feature type="region of interest" description="Disordered" evidence="1">
    <location>
        <begin position="123"/>
        <end position="149"/>
    </location>
</feature>
<sequence length="774" mass="81937">MTVSVPGDLIRTYAGDGSTTAFSYPVRFDEDDELIVILRDSDGNDTVKALGSDYTVSGEGNDAGGTVTFTTAPASSVTVVIYRSTEETQVVDLENASRNDAGAVELQLDRMVRMIQDHSAELGRTAKAPPGKAGPALPDSQDGSPLVWDGVNLANGPAPEEGRLLGWHNGALTNRDVVTLPNAPAGATGLDVLAAETADDARDTLAVGTHVTTRTALKALDTTKDTVAYLTEEGREGQFVWRAGDYSVEVASDTQEGIYVKADAISAASGVWVRAGGWAVEGSDIRWFGAVCDGVSDDTVALQACAERGGTYKVPIGVTRTTAPIIPARPCVFYGLGVIPIIDLVDASPSGGAHTRGPGSWFHFDHAGVGFDVDGTNAVTDSVAFIAKGCGSFRSQPTPTEAAFTPGDFDWDLRFTDCDVTLEWFCLNSTRFLHARLSRAGRIRVDARGQPLLRGIDIDQIYDVSEVTAHFWAFWSLADTVTAYTKANLRPLITGRVDGLVIPRYFSIYAEIAWHIVDNGFGSITSGSVNYAYLDLCGRAILIDSSVTTGSIAIDYLNCYGLSTENSTGILVLSSNFDMDVGRGYFSTHRQQALYIAGTGNTVRIGRPSFTDYGFANASTPGVVVEAGNTLILDGRVQDSPLAGRTLFSAHDGVVDSPDYYKTYVPSTLDTGGGTGFVFGTTAFAYRVQGEWVDVTFDITVTNVGSGGGSVRFSLPLAQDGVAVGTATEILTSGSLLNAKATTGDNLVRITTPVDAFPAVNGSRIIGSIRYSRS</sequence>
<dbReference type="InterPro" id="IPR012334">
    <property type="entry name" value="Pectin_lyas_fold"/>
</dbReference>
<dbReference type="PATRIC" id="fig|472175.3.peg.2070"/>
<dbReference type="OrthoDB" id="7779280at2"/>
<evidence type="ECO:0008006" key="4">
    <source>
        <dbReference type="Google" id="ProtNLM"/>
    </source>
</evidence>
<keyword evidence="3" id="KW-1185">Reference proteome</keyword>
<dbReference type="eggNOG" id="ENOG5032Z5M">
    <property type="taxonomic scope" value="Bacteria"/>
</dbReference>
<protein>
    <recommendedName>
        <fullName evidence="4">Tail fiber protein</fullName>
    </recommendedName>
</protein>
<evidence type="ECO:0000313" key="2">
    <source>
        <dbReference type="EMBL" id="KFB11023.1"/>
    </source>
</evidence>
<evidence type="ECO:0000256" key="1">
    <source>
        <dbReference type="SAM" id="MobiDB-lite"/>
    </source>
</evidence>
<evidence type="ECO:0000313" key="3">
    <source>
        <dbReference type="Proteomes" id="UP000053675"/>
    </source>
</evidence>
<name>A0A084UDI7_9HYPH</name>
<dbReference type="EMBL" id="JMQM01000001">
    <property type="protein sequence ID" value="KFB11023.1"/>
    <property type="molecule type" value="Genomic_DNA"/>
</dbReference>
<organism evidence="2 3">
    <name type="scientific">Nitratireductor basaltis</name>
    <dbReference type="NCBI Taxonomy" id="472175"/>
    <lineage>
        <taxon>Bacteria</taxon>
        <taxon>Pseudomonadati</taxon>
        <taxon>Pseudomonadota</taxon>
        <taxon>Alphaproteobacteria</taxon>
        <taxon>Hyphomicrobiales</taxon>
        <taxon>Phyllobacteriaceae</taxon>
        <taxon>Nitratireductor</taxon>
    </lineage>
</organism>
<accession>A0A084UDI7</accession>
<dbReference type="Gene3D" id="2.160.20.10">
    <property type="entry name" value="Single-stranded right-handed beta-helix, Pectin lyase-like"/>
    <property type="match status" value="1"/>
</dbReference>
<comment type="caution">
    <text evidence="2">The sequence shown here is derived from an EMBL/GenBank/DDBJ whole genome shotgun (WGS) entry which is preliminary data.</text>
</comment>
<proteinExistence type="predicted"/>
<feature type="compositionally biased region" description="Low complexity" evidence="1">
    <location>
        <begin position="126"/>
        <end position="138"/>
    </location>
</feature>
<dbReference type="Proteomes" id="UP000053675">
    <property type="component" value="Unassembled WGS sequence"/>
</dbReference>
<gene>
    <name evidence="2" type="ORF">EL18_02065</name>
</gene>
<dbReference type="RefSeq" id="WP_152552989.1">
    <property type="nucleotide sequence ID" value="NZ_JMQM01000001.1"/>
</dbReference>